<dbReference type="Proteomes" id="UP001221217">
    <property type="component" value="Unassembled WGS sequence"/>
</dbReference>
<evidence type="ECO:0000256" key="2">
    <source>
        <dbReference type="ARBA" id="ARBA00023125"/>
    </source>
</evidence>
<evidence type="ECO:0000259" key="4">
    <source>
        <dbReference type="PROSITE" id="PS50949"/>
    </source>
</evidence>
<dbReference type="InterPro" id="IPR028978">
    <property type="entry name" value="Chorismate_lyase_/UTRA_dom_sf"/>
</dbReference>
<comment type="caution">
    <text evidence="5">The sequence shown here is derived from an EMBL/GenBank/DDBJ whole genome shotgun (WGS) entry which is preliminary data.</text>
</comment>
<dbReference type="InterPro" id="IPR011663">
    <property type="entry name" value="UTRA"/>
</dbReference>
<dbReference type="PANTHER" id="PTHR44846:SF1">
    <property type="entry name" value="MANNOSYL-D-GLYCERATE TRANSPORT_METABOLISM SYSTEM REPRESSOR MNGR-RELATED"/>
    <property type="match status" value="1"/>
</dbReference>
<dbReference type="InterPro" id="IPR036390">
    <property type="entry name" value="WH_DNA-bd_sf"/>
</dbReference>
<reference evidence="5 6" key="1">
    <citation type="submission" date="2022-12" db="EMBL/GenBank/DDBJ databases">
        <title>Metagenome assembled genome from gulf of manar.</title>
        <authorList>
            <person name="Kohli P."/>
            <person name="Pk S."/>
            <person name="Venkata Ramana C."/>
            <person name="Sasikala C."/>
        </authorList>
    </citation>
    <scope>NUCLEOTIDE SEQUENCE [LARGE SCALE GENOMIC DNA]</scope>
    <source>
        <strain evidence="5">JB008</strain>
    </source>
</reference>
<dbReference type="PROSITE" id="PS50949">
    <property type="entry name" value="HTH_GNTR"/>
    <property type="match status" value="1"/>
</dbReference>
<dbReference type="EMBL" id="JAQQAL010000017">
    <property type="protein sequence ID" value="MDC7226853.1"/>
    <property type="molecule type" value="Genomic_DNA"/>
</dbReference>
<organism evidence="5 6">
    <name type="scientific">Candidatus Thalassospirochaeta sargassi</name>
    <dbReference type="NCBI Taxonomy" id="3119039"/>
    <lineage>
        <taxon>Bacteria</taxon>
        <taxon>Pseudomonadati</taxon>
        <taxon>Spirochaetota</taxon>
        <taxon>Spirochaetia</taxon>
        <taxon>Spirochaetales</taxon>
        <taxon>Spirochaetaceae</taxon>
        <taxon>Candidatus Thalassospirochaeta</taxon>
    </lineage>
</organism>
<dbReference type="SUPFAM" id="SSF64288">
    <property type="entry name" value="Chorismate lyase-like"/>
    <property type="match status" value="1"/>
</dbReference>
<keyword evidence="3" id="KW-0804">Transcription</keyword>
<dbReference type="PRINTS" id="PR00035">
    <property type="entry name" value="HTHGNTR"/>
</dbReference>
<dbReference type="GO" id="GO:0045892">
    <property type="term" value="P:negative regulation of DNA-templated transcription"/>
    <property type="evidence" value="ECO:0007669"/>
    <property type="project" value="TreeGrafter"/>
</dbReference>
<dbReference type="SMART" id="SM00866">
    <property type="entry name" value="UTRA"/>
    <property type="match status" value="1"/>
</dbReference>
<dbReference type="Pfam" id="PF07702">
    <property type="entry name" value="UTRA"/>
    <property type="match status" value="1"/>
</dbReference>
<protein>
    <submittedName>
        <fullName evidence="5">GntR family transcriptional regulator</fullName>
    </submittedName>
</protein>
<dbReference type="GO" id="GO:0003700">
    <property type="term" value="F:DNA-binding transcription factor activity"/>
    <property type="evidence" value="ECO:0007669"/>
    <property type="project" value="InterPro"/>
</dbReference>
<evidence type="ECO:0000313" key="5">
    <source>
        <dbReference type="EMBL" id="MDC7226853.1"/>
    </source>
</evidence>
<dbReference type="Pfam" id="PF00392">
    <property type="entry name" value="GntR"/>
    <property type="match status" value="1"/>
</dbReference>
<dbReference type="Gene3D" id="3.40.1410.10">
    <property type="entry name" value="Chorismate lyase-like"/>
    <property type="match status" value="1"/>
</dbReference>
<dbReference type="AlphaFoldDB" id="A0AAJ1IFI2"/>
<evidence type="ECO:0000313" key="6">
    <source>
        <dbReference type="Proteomes" id="UP001221217"/>
    </source>
</evidence>
<dbReference type="PANTHER" id="PTHR44846">
    <property type="entry name" value="MANNOSYL-D-GLYCERATE TRANSPORT/METABOLISM SYSTEM REPRESSOR MNGR-RELATED"/>
    <property type="match status" value="1"/>
</dbReference>
<sequence length="242" mass="27453">MAKRVPAYYKVYSLLKDKILNGEFHVGDILPPEYELERIFNVSRITIRRAVEMLSEEGLLYVKQGKGTEVLDFKTTQNLNYITSFTETLKKQGYDVTIGSVHVEEIVPASRILEKLSLRKDSTVLHIQRIHKANGVPIAIVENYLVTEHFPGLAGRIKNLTSLYSFLERNYNIEISSAVEDITAKTAGVIESKLLDIAPGTPLLLVKRVTYSKGMPFDYAALRIIADRYKYSMAMRNRPPTI</sequence>
<dbReference type="InterPro" id="IPR000524">
    <property type="entry name" value="Tscrpt_reg_HTH_GntR"/>
</dbReference>
<name>A0AAJ1IFI2_9SPIO</name>
<gene>
    <name evidence="5" type="ORF">PQJ61_08805</name>
</gene>
<keyword evidence="1" id="KW-0805">Transcription regulation</keyword>
<dbReference type="InterPro" id="IPR036388">
    <property type="entry name" value="WH-like_DNA-bd_sf"/>
</dbReference>
<dbReference type="InterPro" id="IPR050679">
    <property type="entry name" value="Bact_HTH_transcr_reg"/>
</dbReference>
<evidence type="ECO:0000256" key="3">
    <source>
        <dbReference type="ARBA" id="ARBA00023163"/>
    </source>
</evidence>
<proteinExistence type="predicted"/>
<dbReference type="SUPFAM" id="SSF46785">
    <property type="entry name" value="Winged helix' DNA-binding domain"/>
    <property type="match status" value="1"/>
</dbReference>
<dbReference type="CDD" id="cd07377">
    <property type="entry name" value="WHTH_GntR"/>
    <property type="match status" value="1"/>
</dbReference>
<dbReference type="Gene3D" id="1.10.10.10">
    <property type="entry name" value="Winged helix-like DNA-binding domain superfamily/Winged helix DNA-binding domain"/>
    <property type="match status" value="1"/>
</dbReference>
<feature type="domain" description="HTH gntR-type" evidence="4">
    <location>
        <begin position="5"/>
        <end position="73"/>
    </location>
</feature>
<dbReference type="SMART" id="SM00345">
    <property type="entry name" value="HTH_GNTR"/>
    <property type="match status" value="1"/>
</dbReference>
<accession>A0AAJ1IFI2</accession>
<dbReference type="GO" id="GO:0003677">
    <property type="term" value="F:DNA binding"/>
    <property type="evidence" value="ECO:0007669"/>
    <property type="project" value="UniProtKB-KW"/>
</dbReference>
<evidence type="ECO:0000256" key="1">
    <source>
        <dbReference type="ARBA" id="ARBA00023015"/>
    </source>
</evidence>
<keyword evidence="2" id="KW-0238">DNA-binding</keyword>